<comment type="similarity">
    <text evidence="1">Belongs to the HIBADH-related family.</text>
</comment>
<evidence type="ECO:0000256" key="2">
    <source>
        <dbReference type="ARBA" id="ARBA00023002"/>
    </source>
</evidence>
<dbReference type="GO" id="GO:0016491">
    <property type="term" value="F:oxidoreductase activity"/>
    <property type="evidence" value="ECO:0007669"/>
    <property type="project" value="UniProtKB-KW"/>
</dbReference>
<dbReference type="InterPro" id="IPR029154">
    <property type="entry name" value="HIBADH-like_NADP-bd"/>
</dbReference>
<feature type="active site" evidence="4">
    <location>
        <position position="155"/>
    </location>
</feature>
<dbReference type="GO" id="GO:0050661">
    <property type="term" value="F:NADP binding"/>
    <property type="evidence" value="ECO:0007669"/>
    <property type="project" value="InterPro"/>
</dbReference>
<dbReference type="PIRSF" id="PIRSF000103">
    <property type="entry name" value="HIBADH"/>
    <property type="match status" value="1"/>
</dbReference>
<dbReference type="SUPFAM" id="SSF48179">
    <property type="entry name" value="6-phosphogluconate dehydrogenase C-terminal domain-like"/>
    <property type="match status" value="1"/>
</dbReference>
<dbReference type="Pfam" id="PF14833">
    <property type="entry name" value="NAD_binding_11"/>
    <property type="match status" value="1"/>
</dbReference>
<dbReference type="InterPro" id="IPR015815">
    <property type="entry name" value="HIBADH-related"/>
</dbReference>
<dbReference type="Proteomes" id="UP000011731">
    <property type="component" value="Unassembled WGS sequence"/>
</dbReference>
<keyword evidence="8" id="KW-1185">Reference proteome</keyword>
<dbReference type="EMBL" id="AOEX01000009">
    <property type="protein sequence ID" value="EME67315.1"/>
    <property type="molecule type" value="Genomic_DNA"/>
</dbReference>
<dbReference type="PANTHER" id="PTHR43060">
    <property type="entry name" value="3-HYDROXYISOBUTYRATE DEHYDROGENASE-LIKE 1, MITOCHONDRIAL-RELATED"/>
    <property type="match status" value="1"/>
</dbReference>
<keyword evidence="2" id="KW-0560">Oxidoreductase</keyword>
<evidence type="ECO:0000256" key="4">
    <source>
        <dbReference type="PIRSR" id="PIRSR000103-1"/>
    </source>
</evidence>
<dbReference type="GO" id="GO:0051287">
    <property type="term" value="F:NAD binding"/>
    <property type="evidence" value="ECO:0007669"/>
    <property type="project" value="InterPro"/>
</dbReference>
<sequence length="259" mass="26573">MVRRLVAGGYEVQVVDRSHAVLEQLAADGATPVASIAAVATGADAVILCVYSDEQVRDVALAEGLLDSMEPGSVLVIHTTGSPRTAQELATYGTRSGVSVVDATISGGPDQIAVGQITVFAGGDRGAVDRVRPIVGQYAEPLLYVGDTGAGQAIKLLNNALFAANIALVMETVRLAVRLGLTEQEALQSLRHGSSDSQALGMIAASGSTALFADTVREFLNKDVEVVRRVVSGLGVDLGALQGVLDSPAGISILGTPVK</sequence>
<reference evidence="7 8" key="1">
    <citation type="journal article" date="2013" name="Genome Announc.">
        <title>Draft Genome Sequence of Rhodococcus ruber Strain BKS 20-38.</title>
        <authorList>
            <person name="Bala M."/>
            <person name="Kumar S."/>
            <person name="Raghava G.P."/>
            <person name="Mayilraj S."/>
        </authorList>
    </citation>
    <scope>NUCLEOTIDE SEQUENCE [LARGE SCALE GENOMIC DNA]</scope>
    <source>
        <strain evidence="7 8">BKS 20-38</strain>
    </source>
</reference>
<keyword evidence="3" id="KW-0520">NAD</keyword>
<evidence type="ECO:0000259" key="6">
    <source>
        <dbReference type="Pfam" id="PF14833"/>
    </source>
</evidence>
<evidence type="ECO:0000256" key="1">
    <source>
        <dbReference type="ARBA" id="ARBA00009080"/>
    </source>
</evidence>
<dbReference type="PANTHER" id="PTHR43060:SF15">
    <property type="entry name" value="3-HYDROXYISOBUTYRATE DEHYDROGENASE-LIKE 1, MITOCHONDRIAL-RELATED"/>
    <property type="match status" value="1"/>
</dbReference>
<dbReference type="SUPFAM" id="SSF51735">
    <property type="entry name" value="NAD(P)-binding Rossmann-fold domains"/>
    <property type="match status" value="1"/>
</dbReference>
<evidence type="ECO:0000256" key="3">
    <source>
        <dbReference type="ARBA" id="ARBA00023027"/>
    </source>
</evidence>
<dbReference type="AlphaFoldDB" id="M2YZ57"/>
<dbReference type="PATRIC" id="fig|1278076.4.peg.100"/>
<feature type="domain" description="3-hydroxyisobutyrate dehydrogenase-like NAD-binding" evidence="6">
    <location>
        <begin position="149"/>
        <end position="240"/>
    </location>
</feature>
<dbReference type="InterPro" id="IPR008927">
    <property type="entry name" value="6-PGluconate_DH-like_C_sf"/>
</dbReference>
<organism evidence="7 8">
    <name type="scientific">Rhodococcus ruber BKS 20-38</name>
    <dbReference type="NCBI Taxonomy" id="1278076"/>
    <lineage>
        <taxon>Bacteria</taxon>
        <taxon>Bacillati</taxon>
        <taxon>Actinomycetota</taxon>
        <taxon>Actinomycetes</taxon>
        <taxon>Mycobacteriales</taxon>
        <taxon>Nocardiaceae</taxon>
        <taxon>Rhodococcus</taxon>
    </lineage>
</organism>
<dbReference type="Gene3D" id="3.40.50.720">
    <property type="entry name" value="NAD(P)-binding Rossmann-like Domain"/>
    <property type="match status" value="1"/>
</dbReference>
<evidence type="ECO:0000313" key="8">
    <source>
        <dbReference type="Proteomes" id="UP000011731"/>
    </source>
</evidence>
<dbReference type="Gene3D" id="1.10.1040.10">
    <property type="entry name" value="N-(1-d-carboxylethyl)-l-norvaline Dehydrogenase, domain 2"/>
    <property type="match status" value="1"/>
</dbReference>
<evidence type="ECO:0000259" key="5">
    <source>
        <dbReference type="Pfam" id="PF03446"/>
    </source>
</evidence>
<comment type="caution">
    <text evidence="7">The sequence shown here is derived from an EMBL/GenBank/DDBJ whole genome shotgun (WGS) entry which is preliminary data.</text>
</comment>
<dbReference type="InterPro" id="IPR006115">
    <property type="entry name" value="6PGDH_NADP-bd"/>
</dbReference>
<accession>M2YZ57</accession>
<dbReference type="InterPro" id="IPR013328">
    <property type="entry name" value="6PGD_dom2"/>
</dbReference>
<dbReference type="Pfam" id="PF03446">
    <property type="entry name" value="NAD_binding_2"/>
    <property type="match status" value="1"/>
</dbReference>
<proteinExistence type="inferred from homology"/>
<protein>
    <submittedName>
        <fullName evidence="7">6-phosphogluconate dehydrogenase</fullName>
    </submittedName>
</protein>
<feature type="domain" description="6-phosphogluconate dehydrogenase NADP-binding" evidence="5">
    <location>
        <begin position="1"/>
        <end position="146"/>
    </location>
</feature>
<name>M2YZ57_9NOCA</name>
<gene>
    <name evidence="7" type="ORF">G352_00482</name>
</gene>
<dbReference type="InterPro" id="IPR036291">
    <property type="entry name" value="NAD(P)-bd_dom_sf"/>
</dbReference>
<evidence type="ECO:0000313" key="7">
    <source>
        <dbReference type="EMBL" id="EME67315.1"/>
    </source>
</evidence>